<comment type="subcellular location">
    <subcellularLocation>
        <location evidence="2">Cell membrane</location>
        <topology evidence="2">Multi-pass membrane protein</topology>
    </subcellularLocation>
</comment>
<evidence type="ECO:0000256" key="4">
    <source>
        <dbReference type="ARBA" id="ARBA00022475"/>
    </source>
</evidence>
<evidence type="ECO:0000256" key="5">
    <source>
        <dbReference type="ARBA" id="ARBA00022553"/>
    </source>
</evidence>
<dbReference type="InterPro" id="IPR050398">
    <property type="entry name" value="HssS/ArlS-like"/>
</dbReference>
<dbReference type="SUPFAM" id="SSF47384">
    <property type="entry name" value="Homodimeric domain of signal transducing histidine kinase"/>
    <property type="match status" value="1"/>
</dbReference>
<keyword evidence="12" id="KW-0902">Two-component regulatory system</keyword>
<feature type="transmembrane region" description="Helical" evidence="14">
    <location>
        <begin position="16"/>
        <end position="41"/>
    </location>
</feature>
<dbReference type="InterPro" id="IPR036097">
    <property type="entry name" value="HisK_dim/P_sf"/>
</dbReference>
<proteinExistence type="predicted"/>
<accession>A0ABW1RLB2</accession>
<dbReference type="RefSeq" id="WP_171000452.1">
    <property type="nucleotide sequence ID" value="NZ_BJDF01000003.1"/>
</dbReference>
<evidence type="ECO:0000256" key="9">
    <source>
        <dbReference type="ARBA" id="ARBA00022777"/>
    </source>
</evidence>
<reference evidence="17" key="1">
    <citation type="journal article" date="2019" name="Int. J. Syst. Evol. Microbiol.">
        <title>The Global Catalogue of Microorganisms (GCM) 10K type strain sequencing project: providing services to taxonomists for standard genome sequencing and annotation.</title>
        <authorList>
            <consortium name="The Broad Institute Genomics Platform"/>
            <consortium name="The Broad Institute Genome Sequencing Center for Infectious Disease"/>
            <person name="Wu L."/>
            <person name="Ma J."/>
        </authorList>
    </citation>
    <scope>NUCLEOTIDE SEQUENCE [LARGE SCALE GENOMIC DNA]</scope>
    <source>
        <strain evidence="17">CCM 8927</strain>
    </source>
</reference>
<sequence>MKLAKSNSSASQITRTYILILGFITVIMGLSLAIGVGYSLAASKIDDANGLMDSLQRSFIDDRPDWEQWRSNSNIDTRDTHVRVSFTKKSKQHVYYSPGTTKFLSEKTNYLPFNQSIEIRNFWRPYYHVQKITKGIHYEIWVSFHSVTHIFHLIFDILLIVTLVSFLIGIWLIIILAKKLNQPLENLTASTHQINQAGQISYDTQLPIPEKPQEVKDLTNEFNQLLSQLNHQAIRDRQFVSDASHELRTPITAIRGHVQFIQRHGKEHPEIIDKSVGFIDSESKRMQKLIESLLRLSRMDNAKVKREKVDVKTVMSAIIETYQESISQKLILTGVSELSVLVNQDNLEQMLIALLNNASKYSDKSSTITFNLTEHTIEVIDEGMGIPDADKSEIFERFYRVDKARTQKIPGTGLGLAIVKKLADLNQIKIKVEDNKPRGTKFILIFK</sequence>
<keyword evidence="11 14" id="KW-1133">Transmembrane helix</keyword>
<dbReference type="Gene3D" id="3.30.565.10">
    <property type="entry name" value="Histidine kinase-like ATPase, C-terminal domain"/>
    <property type="match status" value="1"/>
</dbReference>
<dbReference type="EC" id="2.7.13.3" evidence="3"/>
<dbReference type="InterPro" id="IPR036890">
    <property type="entry name" value="HATPase_C_sf"/>
</dbReference>
<keyword evidence="6" id="KW-0808">Transferase</keyword>
<comment type="caution">
    <text evidence="16">The sequence shown here is derived from an EMBL/GenBank/DDBJ whole genome shotgun (WGS) entry which is preliminary data.</text>
</comment>
<keyword evidence="4" id="KW-1003">Cell membrane</keyword>
<gene>
    <name evidence="16" type="ORF">ACFQAV_08640</name>
</gene>
<evidence type="ECO:0000256" key="3">
    <source>
        <dbReference type="ARBA" id="ARBA00012438"/>
    </source>
</evidence>
<name>A0ABW1RLB2_9LACO</name>
<dbReference type="InterPro" id="IPR003661">
    <property type="entry name" value="HisK_dim/P_dom"/>
</dbReference>
<dbReference type="Gene3D" id="1.10.287.130">
    <property type="match status" value="1"/>
</dbReference>
<keyword evidence="8" id="KW-0547">Nucleotide-binding</keyword>
<dbReference type="PANTHER" id="PTHR45528">
    <property type="entry name" value="SENSOR HISTIDINE KINASE CPXA"/>
    <property type="match status" value="1"/>
</dbReference>
<dbReference type="CDD" id="cd00082">
    <property type="entry name" value="HisKA"/>
    <property type="match status" value="1"/>
</dbReference>
<dbReference type="PANTHER" id="PTHR45528:SF1">
    <property type="entry name" value="SENSOR HISTIDINE KINASE CPXA"/>
    <property type="match status" value="1"/>
</dbReference>
<evidence type="ECO:0000256" key="8">
    <source>
        <dbReference type="ARBA" id="ARBA00022741"/>
    </source>
</evidence>
<dbReference type="EMBL" id="JBHSSF010000020">
    <property type="protein sequence ID" value="MFC6176906.1"/>
    <property type="molecule type" value="Genomic_DNA"/>
</dbReference>
<dbReference type="Gene3D" id="6.10.340.10">
    <property type="match status" value="1"/>
</dbReference>
<keyword evidence="13 14" id="KW-0472">Membrane</keyword>
<dbReference type="SMART" id="SM00387">
    <property type="entry name" value="HATPase_c"/>
    <property type="match status" value="1"/>
</dbReference>
<dbReference type="Proteomes" id="UP001596288">
    <property type="component" value="Unassembled WGS sequence"/>
</dbReference>
<evidence type="ECO:0000256" key="1">
    <source>
        <dbReference type="ARBA" id="ARBA00000085"/>
    </source>
</evidence>
<keyword evidence="9 16" id="KW-0418">Kinase</keyword>
<evidence type="ECO:0000256" key="7">
    <source>
        <dbReference type="ARBA" id="ARBA00022692"/>
    </source>
</evidence>
<feature type="transmembrane region" description="Helical" evidence="14">
    <location>
        <begin position="150"/>
        <end position="177"/>
    </location>
</feature>
<keyword evidence="10" id="KW-0067">ATP-binding</keyword>
<evidence type="ECO:0000256" key="14">
    <source>
        <dbReference type="SAM" id="Phobius"/>
    </source>
</evidence>
<keyword evidence="5" id="KW-0597">Phosphoprotein</keyword>
<dbReference type="PROSITE" id="PS50109">
    <property type="entry name" value="HIS_KIN"/>
    <property type="match status" value="1"/>
</dbReference>
<evidence type="ECO:0000256" key="10">
    <source>
        <dbReference type="ARBA" id="ARBA00022840"/>
    </source>
</evidence>
<organism evidence="16 17">
    <name type="scientific">Companilactobacillus huachuanensis</name>
    <dbReference type="NCBI Taxonomy" id="2559914"/>
    <lineage>
        <taxon>Bacteria</taxon>
        <taxon>Bacillati</taxon>
        <taxon>Bacillota</taxon>
        <taxon>Bacilli</taxon>
        <taxon>Lactobacillales</taxon>
        <taxon>Lactobacillaceae</taxon>
        <taxon>Companilactobacillus</taxon>
    </lineage>
</organism>
<dbReference type="InterPro" id="IPR003594">
    <property type="entry name" value="HATPase_dom"/>
</dbReference>
<feature type="domain" description="Histidine kinase" evidence="15">
    <location>
        <begin position="242"/>
        <end position="447"/>
    </location>
</feature>
<dbReference type="Pfam" id="PF00512">
    <property type="entry name" value="HisKA"/>
    <property type="match status" value="1"/>
</dbReference>
<dbReference type="SMART" id="SM00388">
    <property type="entry name" value="HisKA"/>
    <property type="match status" value="1"/>
</dbReference>
<dbReference type="GO" id="GO:0016301">
    <property type="term" value="F:kinase activity"/>
    <property type="evidence" value="ECO:0007669"/>
    <property type="project" value="UniProtKB-KW"/>
</dbReference>
<dbReference type="PRINTS" id="PR00344">
    <property type="entry name" value="BCTRLSENSOR"/>
</dbReference>
<dbReference type="Pfam" id="PF02518">
    <property type="entry name" value="HATPase_c"/>
    <property type="match status" value="1"/>
</dbReference>
<dbReference type="CDD" id="cd00075">
    <property type="entry name" value="HATPase"/>
    <property type="match status" value="1"/>
</dbReference>
<dbReference type="InterPro" id="IPR004358">
    <property type="entry name" value="Sig_transdc_His_kin-like_C"/>
</dbReference>
<dbReference type="SUPFAM" id="SSF55874">
    <property type="entry name" value="ATPase domain of HSP90 chaperone/DNA topoisomerase II/histidine kinase"/>
    <property type="match status" value="1"/>
</dbReference>
<evidence type="ECO:0000256" key="11">
    <source>
        <dbReference type="ARBA" id="ARBA00022989"/>
    </source>
</evidence>
<evidence type="ECO:0000256" key="2">
    <source>
        <dbReference type="ARBA" id="ARBA00004651"/>
    </source>
</evidence>
<keyword evidence="7 14" id="KW-0812">Transmembrane</keyword>
<evidence type="ECO:0000256" key="13">
    <source>
        <dbReference type="ARBA" id="ARBA00023136"/>
    </source>
</evidence>
<keyword evidence="17" id="KW-1185">Reference proteome</keyword>
<evidence type="ECO:0000256" key="6">
    <source>
        <dbReference type="ARBA" id="ARBA00022679"/>
    </source>
</evidence>
<evidence type="ECO:0000313" key="17">
    <source>
        <dbReference type="Proteomes" id="UP001596288"/>
    </source>
</evidence>
<comment type="catalytic activity">
    <reaction evidence="1">
        <text>ATP + protein L-histidine = ADP + protein N-phospho-L-histidine.</text>
        <dbReference type="EC" id="2.7.13.3"/>
    </reaction>
</comment>
<protein>
    <recommendedName>
        <fullName evidence="3">histidine kinase</fullName>
        <ecNumber evidence="3">2.7.13.3</ecNumber>
    </recommendedName>
</protein>
<evidence type="ECO:0000259" key="15">
    <source>
        <dbReference type="PROSITE" id="PS50109"/>
    </source>
</evidence>
<evidence type="ECO:0000256" key="12">
    <source>
        <dbReference type="ARBA" id="ARBA00023012"/>
    </source>
</evidence>
<dbReference type="InterPro" id="IPR005467">
    <property type="entry name" value="His_kinase_dom"/>
</dbReference>
<evidence type="ECO:0000313" key="16">
    <source>
        <dbReference type="EMBL" id="MFC6176906.1"/>
    </source>
</evidence>